<dbReference type="SMART" id="SM00849">
    <property type="entry name" value="Lactamase_B"/>
    <property type="match status" value="1"/>
</dbReference>
<accession>A0A559J3A3</accession>
<dbReference type="PANTHER" id="PTHR30619:SF1">
    <property type="entry name" value="RECOMBINATION PROTEIN 2"/>
    <property type="match status" value="1"/>
</dbReference>
<dbReference type="GO" id="GO:0005886">
    <property type="term" value="C:plasma membrane"/>
    <property type="evidence" value="ECO:0007669"/>
    <property type="project" value="UniProtKB-SubCell"/>
</dbReference>
<dbReference type="AlphaFoldDB" id="A0A559J3A3"/>
<dbReference type="GO" id="GO:0030420">
    <property type="term" value="P:establishment of competence for transformation"/>
    <property type="evidence" value="ECO:0007669"/>
    <property type="project" value="InterPro"/>
</dbReference>
<comment type="catalytic activity">
    <reaction evidence="6">
        <text>3',5'-cyclic CMP + H2O = CMP + H(+)</text>
        <dbReference type="Rhea" id="RHEA:72675"/>
        <dbReference type="ChEBI" id="CHEBI:15377"/>
        <dbReference type="ChEBI" id="CHEBI:15378"/>
        <dbReference type="ChEBI" id="CHEBI:58003"/>
        <dbReference type="ChEBI" id="CHEBI:60377"/>
    </reaction>
    <physiologicalReaction direction="left-to-right" evidence="6">
        <dbReference type="Rhea" id="RHEA:72676"/>
    </physiologicalReaction>
</comment>
<dbReference type="InterPro" id="IPR004797">
    <property type="entry name" value="Competence_ComEC/Rec2"/>
</dbReference>
<sequence length="879" mass="98583">MAIERRPIVTAACCWVFGIYFAITMAFEDIVWSLVGLSLLLPLLDRLRWLNWRIGCLCLLVVLVSTSYYCWYDNRQHSDLPMLVDGVGGLHGERQKEEEAWSGTMEGTIASGVERDGDRVQFRLRVSSFVHNHNRIEPASEFVFVQVKLLEEVELQSAAKWKRGVNISLDGELKLPSDADNFGVFDYRSYLKHQHMYGVFHVKGAQSVQMNELAGRLDWQRWMGVVEQLRLHSASQFDALFPVEQSSYLQGLILGLRSDLDLELERSFSQLGLTHVLAISGLHVAVFVGGCLYVLRLFRLPKESALTAVICLVPLYVLFTGASPSILRAGFMSILVLIGLRQGWLRDGLHILSAVLLLMLLWNPYYAVDVSFQLSFAVTCGLIIGVPLFTKLLPTSWPLWLTSSLAVSIVAQAVSFPLTIYYFNQVSLLSLGVNLLLVPFISLVILPLGTIVLLSSYLYMPLAEGLSVLVRIGNEWTFALVHALAQWEGTSVIWPKLSAAWILGYYILLFVMLKLGVSLVRSNYPVQIGTVENEDFIPDTMPLAEFVVLQPISRRPIYVGLVCSVSLLSYLLYAGYHAGRPDETVVSFLNVGQGDSILVRTASGRNILIDGGGEVKFGKAKEAWKQRRDPYEVGEKRIVPLLKQRGVRHLDAVVVTHGDADHAGGLRAVLKHIPTDRLVMNGTWKSSSVVRELYSIALDRHISIIGWKTGTSWQVDQDTRIDVWHPSNSATVSNLQLMAEDEQNEFSLVLLLTLEEGTSKSTFLLTGDIGADEEMMLLMSEKEKEQRGIPYPERIDVLKVAHHGSRSSTIPEWVDRWKPKTSVISAGKNNLYGHPHPQVLRELERVSSAIFRTDLHGEVQYKSTKVGLKMRMKRDRIAQ</sequence>
<evidence type="ECO:0000256" key="4">
    <source>
        <dbReference type="ARBA" id="ARBA00022989"/>
    </source>
</evidence>
<evidence type="ECO:0000259" key="10">
    <source>
        <dbReference type="SMART" id="SM00849"/>
    </source>
</evidence>
<dbReference type="NCBIfam" id="TIGR00361">
    <property type="entry name" value="ComEC_Rec2"/>
    <property type="match status" value="1"/>
</dbReference>
<dbReference type="RefSeq" id="WP_144991446.1">
    <property type="nucleotide sequence ID" value="NZ_VNJK01000001.1"/>
</dbReference>
<dbReference type="Gene3D" id="3.60.15.10">
    <property type="entry name" value="Ribonuclease Z/Hydroxyacylglutathione hydrolase-like"/>
    <property type="match status" value="1"/>
</dbReference>
<dbReference type="InterPro" id="IPR036866">
    <property type="entry name" value="RibonucZ/Hydroxyglut_hydro"/>
</dbReference>
<comment type="catalytic activity">
    <reaction evidence="8">
        <text>3',5'-cyclic UMP + H2O = UMP + H(+)</text>
        <dbReference type="Rhea" id="RHEA:70575"/>
        <dbReference type="ChEBI" id="CHEBI:15377"/>
        <dbReference type="ChEBI" id="CHEBI:15378"/>
        <dbReference type="ChEBI" id="CHEBI:57865"/>
        <dbReference type="ChEBI" id="CHEBI:184387"/>
    </reaction>
    <physiologicalReaction direction="left-to-right" evidence="8">
        <dbReference type="Rhea" id="RHEA:70576"/>
    </physiologicalReaction>
</comment>
<feature type="transmembrane region" description="Helical" evidence="9">
    <location>
        <begin position="466"/>
        <end position="485"/>
    </location>
</feature>
<evidence type="ECO:0000256" key="1">
    <source>
        <dbReference type="ARBA" id="ARBA00004651"/>
    </source>
</evidence>
<comment type="caution">
    <text evidence="11">The sequence shown here is derived from an EMBL/GenBank/DDBJ whole genome shotgun (WGS) entry which is preliminary data.</text>
</comment>
<evidence type="ECO:0000256" key="2">
    <source>
        <dbReference type="ARBA" id="ARBA00022475"/>
    </source>
</evidence>
<evidence type="ECO:0000256" key="5">
    <source>
        <dbReference type="ARBA" id="ARBA00023136"/>
    </source>
</evidence>
<evidence type="ECO:0000256" key="6">
    <source>
        <dbReference type="ARBA" id="ARBA00034221"/>
    </source>
</evidence>
<gene>
    <name evidence="11" type="ORF">FPZ44_15550</name>
</gene>
<dbReference type="InterPro" id="IPR035681">
    <property type="entry name" value="ComA-like_MBL"/>
</dbReference>
<evidence type="ECO:0000313" key="11">
    <source>
        <dbReference type="EMBL" id="TVX94341.1"/>
    </source>
</evidence>
<keyword evidence="5 9" id="KW-0472">Membrane</keyword>
<dbReference type="InterPro" id="IPR004477">
    <property type="entry name" value="ComEC_N"/>
</dbReference>
<dbReference type="InterPro" id="IPR025405">
    <property type="entry name" value="DUF4131"/>
</dbReference>
<dbReference type="PANTHER" id="PTHR30619">
    <property type="entry name" value="DNA INTERNALIZATION/COMPETENCE PROTEIN COMEC/REC2"/>
    <property type="match status" value="1"/>
</dbReference>
<dbReference type="Pfam" id="PF03772">
    <property type="entry name" value="Competence"/>
    <property type="match status" value="1"/>
</dbReference>
<feature type="transmembrane region" description="Helical" evidence="9">
    <location>
        <begin position="304"/>
        <end position="327"/>
    </location>
</feature>
<dbReference type="InterPro" id="IPR052159">
    <property type="entry name" value="Competence_DNA_uptake"/>
</dbReference>
<feature type="transmembrane region" description="Helical" evidence="9">
    <location>
        <begin position="497"/>
        <end position="517"/>
    </location>
</feature>
<feature type="domain" description="Metallo-beta-lactamase" evidence="10">
    <location>
        <begin position="593"/>
        <end position="828"/>
    </location>
</feature>
<feature type="transmembrane region" description="Helical" evidence="9">
    <location>
        <begin position="372"/>
        <end position="390"/>
    </location>
</feature>
<feature type="transmembrane region" description="Helical" evidence="9">
    <location>
        <begin position="397"/>
        <end position="423"/>
    </location>
</feature>
<keyword evidence="4 9" id="KW-1133">Transmembrane helix</keyword>
<comment type="function">
    <text evidence="7">Counteracts the endogenous Pycsar antiviral defense system. Phosphodiesterase that enables metal-dependent hydrolysis of host cyclic nucleotide Pycsar defense signals such as cCMP and cUMP.</text>
</comment>
<protein>
    <submittedName>
        <fullName evidence="11">DNA internalization-related competence protein ComEC/Rec2</fullName>
    </submittedName>
</protein>
<evidence type="ECO:0000256" key="3">
    <source>
        <dbReference type="ARBA" id="ARBA00022692"/>
    </source>
</evidence>
<dbReference type="Pfam" id="PF00753">
    <property type="entry name" value="Lactamase_B"/>
    <property type="match status" value="1"/>
</dbReference>
<dbReference type="NCBIfam" id="TIGR00360">
    <property type="entry name" value="ComEC_N-term"/>
    <property type="match status" value="1"/>
</dbReference>
<evidence type="ECO:0000256" key="9">
    <source>
        <dbReference type="SAM" id="Phobius"/>
    </source>
</evidence>
<dbReference type="CDD" id="cd07731">
    <property type="entry name" value="ComA-like_MBL-fold"/>
    <property type="match status" value="1"/>
</dbReference>
<dbReference type="OrthoDB" id="9761531at2"/>
<proteinExistence type="predicted"/>
<feature type="transmembrane region" description="Helical" evidence="9">
    <location>
        <begin position="12"/>
        <end position="32"/>
    </location>
</feature>
<comment type="subcellular location">
    <subcellularLocation>
        <location evidence="1">Cell membrane</location>
        <topology evidence="1">Multi-pass membrane protein</topology>
    </subcellularLocation>
</comment>
<dbReference type="EMBL" id="VNJK01000001">
    <property type="protein sequence ID" value="TVX94341.1"/>
    <property type="molecule type" value="Genomic_DNA"/>
</dbReference>
<feature type="transmembrane region" description="Helical" evidence="9">
    <location>
        <begin position="348"/>
        <end position="366"/>
    </location>
</feature>
<name>A0A559J3A3_9BACL</name>
<dbReference type="SUPFAM" id="SSF56281">
    <property type="entry name" value="Metallo-hydrolase/oxidoreductase"/>
    <property type="match status" value="1"/>
</dbReference>
<feature type="transmembrane region" description="Helical" evidence="9">
    <location>
        <begin position="435"/>
        <end position="459"/>
    </location>
</feature>
<organism evidence="11 12">
    <name type="scientific">Paenibacillus agilis</name>
    <dbReference type="NCBI Taxonomy" id="3020863"/>
    <lineage>
        <taxon>Bacteria</taxon>
        <taxon>Bacillati</taxon>
        <taxon>Bacillota</taxon>
        <taxon>Bacilli</taxon>
        <taxon>Bacillales</taxon>
        <taxon>Paenibacillaceae</taxon>
        <taxon>Paenibacillus</taxon>
    </lineage>
</organism>
<dbReference type="Pfam" id="PF13567">
    <property type="entry name" value="DUF4131"/>
    <property type="match status" value="1"/>
</dbReference>
<evidence type="ECO:0000313" key="12">
    <source>
        <dbReference type="Proteomes" id="UP000318102"/>
    </source>
</evidence>
<evidence type="ECO:0000256" key="8">
    <source>
        <dbReference type="ARBA" id="ARBA00048505"/>
    </source>
</evidence>
<feature type="transmembrane region" description="Helical" evidence="9">
    <location>
        <begin position="276"/>
        <end position="298"/>
    </location>
</feature>
<feature type="transmembrane region" description="Helical" evidence="9">
    <location>
        <begin position="557"/>
        <end position="576"/>
    </location>
</feature>
<feature type="transmembrane region" description="Helical" evidence="9">
    <location>
        <begin position="52"/>
        <end position="72"/>
    </location>
</feature>
<dbReference type="Proteomes" id="UP000318102">
    <property type="component" value="Unassembled WGS sequence"/>
</dbReference>
<keyword evidence="12" id="KW-1185">Reference proteome</keyword>
<keyword evidence="3 9" id="KW-0812">Transmembrane</keyword>
<keyword evidence="2" id="KW-1003">Cell membrane</keyword>
<reference evidence="11 12" key="1">
    <citation type="submission" date="2019-07" db="EMBL/GenBank/DDBJ databases">
        <authorList>
            <person name="Kim J."/>
        </authorList>
    </citation>
    <scope>NUCLEOTIDE SEQUENCE [LARGE SCALE GENOMIC DNA]</scope>
    <source>
        <strain evidence="11 12">N4</strain>
    </source>
</reference>
<dbReference type="InterPro" id="IPR001279">
    <property type="entry name" value="Metallo-B-lactamas"/>
</dbReference>
<evidence type="ECO:0000256" key="7">
    <source>
        <dbReference type="ARBA" id="ARBA00034301"/>
    </source>
</evidence>